<dbReference type="OrthoDB" id="74764at2759"/>
<organism evidence="3 4">
    <name type="scientific">Cadophora malorum</name>
    <dbReference type="NCBI Taxonomy" id="108018"/>
    <lineage>
        <taxon>Eukaryota</taxon>
        <taxon>Fungi</taxon>
        <taxon>Dikarya</taxon>
        <taxon>Ascomycota</taxon>
        <taxon>Pezizomycotina</taxon>
        <taxon>Leotiomycetes</taxon>
        <taxon>Helotiales</taxon>
        <taxon>Ploettnerulaceae</taxon>
        <taxon>Cadophora</taxon>
    </lineage>
</organism>
<feature type="chain" id="PRO_5034971479" description="DUF1996 domain-containing protein" evidence="1">
    <location>
        <begin position="19"/>
        <end position="342"/>
    </location>
</feature>
<dbReference type="EMBL" id="JAFJYH010000082">
    <property type="protein sequence ID" value="KAG4420514.1"/>
    <property type="molecule type" value="Genomic_DNA"/>
</dbReference>
<keyword evidence="1" id="KW-0732">Signal</keyword>
<keyword evidence="4" id="KW-1185">Reference proteome</keyword>
<dbReference type="Pfam" id="PF09362">
    <property type="entry name" value="DUF1996"/>
    <property type="match status" value="1"/>
</dbReference>
<proteinExistence type="predicted"/>
<dbReference type="AlphaFoldDB" id="A0A8H7TF96"/>
<feature type="domain" description="DUF1996" evidence="2">
    <location>
        <begin position="35"/>
        <end position="285"/>
    </location>
</feature>
<dbReference type="Proteomes" id="UP000664132">
    <property type="component" value="Unassembled WGS sequence"/>
</dbReference>
<evidence type="ECO:0000313" key="4">
    <source>
        <dbReference type="Proteomes" id="UP000664132"/>
    </source>
</evidence>
<sequence length="342" mass="36943">MQLNSLLVLALYTYGAVSQAMLRFACSQLVVERLDPIGNPGLLPSTHLHQIAGGNSFNASMEAGAHDTVGLSSCTSCTFSEDFSNYWTAVLYFRARNGTYKRVPQMANQGLTQQGGLTVYYIPPYDGKSKVTAFKPGFRMLVGDPMIRSASAAPKGVCHRCFGKNQQPFGGAPCTGADTSELPKGTCLGGIRETIMFPTCWDGKNLDSPDHRTHVAYPSSGSFESGGPCPASHPVKLPQVMFEVMWDTSQFNDKSIWPADGSQPFVYSMGDATGYGNHGDYLFGWKGDSLQKAMDARCNLDKCAQTPSQSAGNSIKCQKKSPINEPVDGWLTTLPGNVPLTY</sequence>
<evidence type="ECO:0000259" key="2">
    <source>
        <dbReference type="Pfam" id="PF09362"/>
    </source>
</evidence>
<dbReference type="InterPro" id="IPR018535">
    <property type="entry name" value="DUF1996"/>
</dbReference>
<comment type="caution">
    <text evidence="3">The sequence shown here is derived from an EMBL/GenBank/DDBJ whole genome shotgun (WGS) entry which is preliminary data.</text>
</comment>
<dbReference type="PANTHER" id="PTHR43662:SF2">
    <property type="entry name" value="DUF1996 DOMAIN-CONTAINING PROTEIN"/>
    <property type="match status" value="1"/>
</dbReference>
<dbReference type="PANTHER" id="PTHR43662">
    <property type="match status" value="1"/>
</dbReference>
<feature type="signal peptide" evidence="1">
    <location>
        <begin position="1"/>
        <end position="18"/>
    </location>
</feature>
<gene>
    <name evidence="3" type="ORF">IFR04_006334</name>
</gene>
<evidence type="ECO:0000313" key="3">
    <source>
        <dbReference type="EMBL" id="KAG4420514.1"/>
    </source>
</evidence>
<evidence type="ECO:0000256" key="1">
    <source>
        <dbReference type="SAM" id="SignalP"/>
    </source>
</evidence>
<reference evidence="3" key="1">
    <citation type="submission" date="2021-02" db="EMBL/GenBank/DDBJ databases">
        <title>Genome sequence Cadophora malorum strain M34.</title>
        <authorList>
            <person name="Stefanovic E."/>
            <person name="Vu D."/>
            <person name="Scully C."/>
            <person name="Dijksterhuis J."/>
            <person name="Roader J."/>
            <person name="Houbraken J."/>
        </authorList>
    </citation>
    <scope>NUCLEOTIDE SEQUENCE</scope>
    <source>
        <strain evidence="3">M34</strain>
    </source>
</reference>
<protein>
    <recommendedName>
        <fullName evidence="2">DUF1996 domain-containing protein</fullName>
    </recommendedName>
</protein>
<accession>A0A8H7TF96</accession>
<name>A0A8H7TF96_9HELO</name>